<dbReference type="SMART" id="SM00409">
    <property type="entry name" value="IG"/>
    <property type="match status" value="4"/>
</dbReference>
<feature type="transmembrane region" description="Helical" evidence="2">
    <location>
        <begin position="559"/>
        <end position="581"/>
    </location>
</feature>
<dbReference type="InterPro" id="IPR036179">
    <property type="entry name" value="Ig-like_dom_sf"/>
</dbReference>
<keyword evidence="2" id="KW-0472">Membrane</keyword>
<feature type="domain" description="Immunoglobulin" evidence="3">
    <location>
        <begin position="347"/>
        <end position="443"/>
    </location>
</feature>
<feature type="domain" description="Immunoglobulin" evidence="3">
    <location>
        <begin position="213"/>
        <end position="325"/>
    </location>
</feature>
<protein>
    <recommendedName>
        <fullName evidence="3">Immunoglobulin domain-containing protein</fullName>
    </recommendedName>
</protein>
<dbReference type="PANTHER" id="PTHR46013">
    <property type="entry name" value="VASCULAR CELL ADHESION MOLECULE 1"/>
    <property type="match status" value="1"/>
</dbReference>
<sequence>MIIIIREIHDTIGIHFRMATLLKLNASIPTYDIELKDLLKMQKGLGWPSVLQVAKGQEALMKLTATLANQHSCQVTTPSGEVFDVTSPPRNRYERWGDGCGLRVRNVEMADQGRWRLTAVRGTDTVTGWIEVTVEEDTPSYTAPPISLQDGETHADIELTSLDNSYCLVAQPFSESSLISGHCRVTLDKATRAVQGDWDVLIGLPGRIAELHVERRVAVETERLNVGFTHDSNSNKIHLFCNILHTTKNVTFCRFQQTSKSMGYNVMEGLSDGVHSYYGNGFVAKQCGMTIENPTSEDYGTWRCSVGSQQWVGNALVPQTPMQALINVIHDHRSGREVREAKMEEDVETVFVQEDRSFTVRCHAKVSLSYCWFLHPNGSQFSPVPLVNEDQLFWYAGQSLQTGDCGITFSHANISDAGTWVCHMGANDQPGIELTDRVQVRVTGPLAANKKEIGVGVGQNVTLYCHTSNGNRPLDYCRFLSPNFLGINLDSAILDRFYFTPGRSLDYGDCSLTIIAVQPEDIGTWTCAAMINTDALESKDTMELFIYKKIRPPRVFSQAGIAGMVIGIIALVILLAGIVWYKKGKPVPWKRTQSSQATVGDLPFDLMSVPRGSNSSTSSNENSSGEDSSGNVGASSNPVNQGGVARDVMVTGTS</sequence>
<dbReference type="EMBL" id="JBEUOH010000008">
    <property type="protein sequence ID" value="KAL0884017.1"/>
    <property type="molecule type" value="Genomic_DNA"/>
</dbReference>
<comment type="caution">
    <text evidence="4">The sequence shown here is derived from an EMBL/GenBank/DDBJ whole genome shotgun (WGS) entry which is preliminary data.</text>
</comment>
<accession>A0ABR3I5B2</accession>
<dbReference type="InterPro" id="IPR003599">
    <property type="entry name" value="Ig_sub"/>
</dbReference>
<dbReference type="Proteomes" id="UP001549920">
    <property type="component" value="Unassembled WGS sequence"/>
</dbReference>
<keyword evidence="2" id="KW-0812">Transmembrane</keyword>
<reference evidence="4 5" key="1">
    <citation type="submission" date="2024-06" db="EMBL/GenBank/DDBJ databases">
        <title>A chromosome-level genome assembly of beet webworm, Loxostege sticticalis.</title>
        <authorList>
            <person name="Zhang Y."/>
        </authorList>
    </citation>
    <scope>NUCLEOTIDE SEQUENCE [LARGE SCALE GENOMIC DNA]</scope>
    <source>
        <strain evidence="4">AQ026</strain>
        <tissue evidence="4">Whole body</tissue>
    </source>
</reference>
<keyword evidence="2" id="KW-1133">Transmembrane helix</keyword>
<dbReference type="Gene3D" id="2.60.40.10">
    <property type="entry name" value="Immunoglobulins"/>
    <property type="match status" value="1"/>
</dbReference>
<feature type="compositionally biased region" description="Low complexity" evidence="1">
    <location>
        <begin position="612"/>
        <end position="633"/>
    </location>
</feature>
<evidence type="ECO:0000256" key="2">
    <source>
        <dbReference type="SAM" id="Phobius"/>
    </source>
</evidence>
<dbReference type="InterPro" id="IPR013783">
    <property type="entry name" value="Ig-like_fold"/>
</dbReference>
<evidence type="ECO:0000313" key="4">
    <source>
        <dbReference type="EMBL" id="KAL0884017.1"/>
    </source>
</evidence>
<evidence type="ECO:0000259" key="3">
    <source>
        <dbReference type="SMART" id="SM00409"/>
    </source>
</evidence>
<evidence type="ECO:0000256" key="1">
    <source>
        <dbReference type="SAM" id="MobiDB-lite"/>
    </source>
</evidence>
<dbReference type="PANTHER" id="PTHR46013:SF4">
    <property type="entry name" value="B-CELL RECEPTOR CD22-RELATED"/>
    <property type="match status" value="1"/>
</dbReference>
<dbReference type="SUPFAM" id="SSF48726">
    <property type="entry name" value="Immunoglobulin"/>
    <property type="match status" value="2"/>
</dbReference>
<organism evidence="4 5">
    <name type="scientific">Loxostege sticticalis</name>
    <name type="common">Beet webworm moth</name>
    <dbReference type="NCBI Taxonomy" id="481309"/>
    <lineage>
        <taxon>Eukaryota</taxon>
        <taxon>Metazoa</taxon>
        <taxon>Ecdysozoa</taxon>
        <taxon>Arthropoda</taxon>
        <taxon>Hexapoda</taxon>
        <taxon>Insecta</taxon>
        <taxon>Pterygota</taxon>
        <taxon>Neoptera</taxon>
        <taxon>Endopterygota</taxon>
        <taxon>Lepidoptera</taxon>
        <taxon>Glossata</taxon>
        <taxon>Ditrysia</taxon>
        <taxon>Pyraloidea</taxon>
        <taxon>Crambidae</taxon>
        <taxon>Pyraustinae</taxon>
        <taxon>Loxostege</taxon>
    </lineage>
</organism>
<keyword evidence="5" id="KW-1185">Reference proteome</keyword>
<feature type="region of interest" description="Disordered" evidence="1">
    <location>
        <begin position="610"/>
        <end position="654"/>
    </location>
</feature>
<proteinExistence type="predicted"/>
<feature type="domain" description="Immunoglobulin" evidence="3">
    <location>
        <begin position="450"/>
        <end position="547"/>
    </location>
</feature>
<name>A0ABR3I5B2_LOXSC</name>
<feature type="domain" description="Immunoglobulin" evidence="3">
    <location>
        <begin position="48"/>
        <end position="133"/>
    </location>
</feature>
<evidence type="ECO:0000313" key="5">
    <source>
        <dbReference type="Proteomes" id="UP001549920"/>
    </source>
</evidence>
<gene>
    <name evidence="4" type="ORF">ABMA27_016057</name>
</gene>